<dbReference type="InterPro" id="IPR029039">
    <property type="entry name" value="Flavoprotein-like_sf"/>
</dbReference>
<evidence type="ECO:0000313" key="2">
    <source>
        <dbReference type="EMBL" id="MER5172202.1"/>
    </source>
</evidence>
<dbReference type="InterPro" id="IPR005025">
    <property type="entry name" value="FMN_Rdtase-like_dom"/>
</dbReference>
<sequence>MADPLKIGVIVGTTREGRFADVVTEWFMEKTANRQAFQFDLIDLRDHLLPHFEESMAPAYSEPEGGAKGKWNDLLKGYDGFIVVTPEYNHSIPGVLKNAFDYAYTGWRRKPLGIVGYGPSGAMRAAEHLRVIAINFGMVPVRGAVHIAGADFFANMTERDAKAFPDHIDPTLDELLGDMEFWGNLTKPALQG</sequence>
<comment type="caution">
    <text evidence="2">The sequence shown here is derived from an EMBL/GenBank/DDBJ whole genome shotgun (WGS) entry which is preliminary data.</text>
</comment>
<dbReference type="PANTHER" id="PTHR30543:SF21">
    <property type="entry name" value="NAD(P)H-DEPENDENT FMN REDUCTASE LOT6"/>
    <property type="match status" value="1"/>
</dbReference>
<reference evidence="2 3" key="2">
    <citation type="submission" date="2024-06" db="EMBL/GenBank/DDBJ databases">
        <title>Thioclava kandeliae sp. nov. from a rhizosphere soil sample of Kandelia candel in a mangrove.</title>
        <authorList>
            <person name="Mu T."/>
        </authorList>
    </citation>
    <scope>NUCLEOTIDE SEQUENCE [LARGE SCALE GENOMIC DNA]</scope>
    <source>
        <strain evidence="2 3">CPCC 100088</strain>
    </source>
</reference>
<dbReference type="Gene3D" id="3.40.50.360">
    <property type="match status" value="1"/>
</dbReference>
<organism evidence="2 3">
    <name type="scientific">Thioclava kandeliae</name>
    <dbReference type="NCBI Taxonomy" id="3070818"/>
    <lineage>
        <taxon>Bacteria</taxon>
        <taxon>Pseudomonadati</taxon>
        <taxon>Pseudomonadota</taxon>
        <taxon>Alphaproteobacteria</taxon>
        <taxon>Rhodobacterales</taxon>
        <taxon>Paracoccaceae</taxon>
        <taxon>Thioclava</taxon>
    </lineage>
</organism>
<evidence type="ECO:0000313" key="3">
    <source>
        <dbReference type="Proteomes" id="UP001438953"/>
    </source>
</evidence>
<evidence type="ECO:0000259" key="1">
    <source>
        <dbReference type="Pfam" id="PF03358"/>
    </source>
</evidence>
<feature type="domain" description="NADPH-dependent FMN reductase-like" evidence="1">
    <location>
        <begin position="6"/>
        <end position="148"/>
    </location>
</feature>
<dbReference type="Pfam" id="PF03358">
    <property type="entry name" value="FMN_red"/>
    <property type="match status" value="1"/>
</dbReference>
<dbReference type="EC" id="1.-.-.-" evidence="2"/>
<dbReference type="GO" id="GO:0016491">
    <property type="term" value="F:oxidoreductase activity"/>
    <property type="evidence" value="ECO:0007669"/>
    <property type="project" value="UniProtKB-KW"/>
</dbReference>
<dbReference type="PANTHER" id="PTHR30543">
    <property type="entry name" value="CHROMATE REDUCTASE"/>
    <property type="match status" value="1"/>
</dbReference>
<dbReference type="SUPFAM" id="SSF52218">
    <property type="entry name" value="Flavoproteins"/>
    <property type="match status" value="1"/>
</dbReference>
<dbReference type="RefSeq" id="WP_339113120.1">
    <property type="nucleotide sequence ID" value="NZ_JAYWLC010000007.1"/>
</dbReference>
<proteinExistence type="predicted"/>
<keyword evidence="2" id="KW-0560">Oxidoreductase</keyword>
<reference evidence="2 3" key="1">
    <citation type="submission" date="2024-01" db="EMBL/GenBank/DDBJ databases">
        <authorList>
            <person name="Deng Y."/>
            <person name="Su J."/>
        </authorList>
    </citation>
    <scope>NUCLEOTIDE SEQUENCE [LARGE SCALE GENOMIC DNA]</scope>
    <source>
        <strain evidence="2 3">CPCC 100088</strain>
    </source>
</reference>
<keyword evidence="3" id="KW-1185">Reference proteome</keyword>
<name>A0ABV1SH22_9RHOB</name>
<dbReference type="InterPro" id="IPR050712">
    <property type="entry name" value="NAD(P)H-dep_reductase"/>
</dbReference>
<dbReference type="Proteomes" id="UP001438953">
    <property type="component" value="Unassembled WGS sequence"/>
</dbReference>
<gene>
    <name evidence="2" type="ORF">VSX56_10470</name>
</gene>
<accession>A0ABV1SH22</accession>
<protein>
    <submittedName>
        <fullName evidence="2">NAD(P)H-dependent oxidoreductase</fullName>
        <ecNumber evidence="2">1.-.-.-</ecNumber>
    </submittedName>
</protein>
<dbReference type="EMBL" id="JAYWLC010000007">
    <property type="protein sequence ID" value="MER5172202.1"/>
    <property type="molecule type" value="Genomic_DNA"/>
</dbReference>